<feature type="compositionally biased region" description="Basic and acidic residues" evidence="1">
    <location>
        <begin position="62"/>
        <end position="82"/>
    </location>
</feature>
<sequence>MDIAPTRRRRGDEGMDGEGDGTFVSTSASSESTLHQSVNSTWTQARLSEGPDSDINHVPTVGRRDGLELKRRPLDPHMDTRSDTSYLSARTPLSSMTTERLQGTTGLFHALPDDSDHDSAKAPPKPGTTAPNSSPCPTSHLAMPDITSDHSHTEHDSWDNHHHNQYPTLGPVAGPSQLIQPSQSSTRTRLPANLVSDNPEVENDAQDPQLRILQPAYASHWTPPSSPSLPDSDSESVSSFPSVSSSFFFSSAGASPHLAGLPDGQHFSEDRHGGSRAAPSRKRSRQGLQLGGYPRPSTSSRANSKGRSGRANKGENTSHSSLENLPHAQKPIPLSDRKGSRTSTKETAIDLAIPTLSLPTALPRPTQYGQTLGKIRLVLLSDPFSISSSGTTSEEAIESVLKTLIWDNQDVIDAGNWESVEGGSQGGIRLHSLHASTDWLPAQPSDLHPQPSFYTDEKSDKFEGTDNVEVIKASGVSSSTLEALTASLKELLLEPFQDLSMLLLPSLSQTIDTQDEDDAVDITAALAQLLASSDSTPLFTAMVTIVGPNGPSDSLKPLIREISSLVPVIILPLTSQDHSSHFRRRSYSSSISKAKLSTFSPTSVHSLLVGLFRTPETLKKLRMEAVERFLKWREVEGEVARSLALSTGIPLSANLSDSISSETQHPLEYAASSGVKRRIGMGARVDKDDVQRKWQEWKQQWEREWMESFSVDVASRLREERGYPRTPTYTRFTTETSGNRKRVRTVEHGEGVPHGQELDSPSSPVDNALTQSTTLGQPSDPLHIPSLIILSLSLLGPLKQRLREKIKGVLAIFWDTNTSLSAQHTYPCSHCGSIVTPGSRRERELAARASYRGNRRLVLVGIGGLMIGVSIGLCVR</sequence>
<evidence type="ECO:0000313" key="4">
    <source>
        <dbReference type="Proteomes" id="UP000284842"/>
    </source>
</evidence>
<dbReference type="OrthoDB" id="3350156at2759"/>
<comment type="caution">
    <text evidence="3">The sequence shown here is derived from an EMBL/GenBank/DDBJ whole genome shotgun (WGS) entry which is preliminary data.</text>
</comment>
<protein>
    <submittedName>
        <fullName evidence="3">Uncharacterized protein</fullName>
    </submittedName>
</protein>
<feature type="compositionally biased region" description="Basic and acidic residues" evidence="1">
    <location>
        <begin position="111"/>
        <end position="120"/>
    </location>
</feature>
<dbReference type="AlphaFoldDB" id="A0A409YV68"/>
<feature type="compositionally biased region" description="Basic and acidic residues" evidence="1">
    <location>
        <begin position="147"/>
        <end position="162"/>
    </location>
</feature>
<feature type="compositionally biased region" description="Basic and acidic residues" evidence="1">
    <location>
        <begin position="335"/>
        <end position="346"/>
    </location>
</feature>
<keyword evidence="2" id="KW-0812">Transmembrane</keyword>
<feature type="compositionally biased region" description="Polar residues" evidence="1">
    <location>
        <begin position="314"/>
        <end position="323"/>
    </location>
</feature>
<gene>
    <name evidence="3" type="ORF">CVT24_010998</name>
</gene>
<evidence type="ECO:0000256" key="2">
    <source>
        <dbReference type="SAM" id="Phobius"/>
    </source>
</evidence>
<dbReference type="InParanoid" id="A0A409YV68"/>
<feature type="compositionally biased region" description="Low complexity" evidence="1">
    <location>
        <begin position="228"/>
        <end position="237"/>
    </location>
</feature>
<keyword evidence="2" id="KW-0472">Membrane</keyword>
<reference evidence="3 4" key="1">
    <citation type="journal article" date="2018" name="Evol. Lett.">
        <title>Horizontal gene cluster transfer increased hallucinogenic mushroom diversity.</title>
        <authorList>
            <person name="Reynolds H.T."/>
            <person name="Vijayakumar V."/>
            <person name="Gluck-Thaler E."/>
            <person name="Korotkin H.B."/>
            <person name="Matheny P.B."/>
            <person name="Slot J.C."/>
        </authorList>
    </citation>
    <scope>NUCLEOTIDE SEQUENCE [LARGE SCALE GENOMIC DNA]</scope>
    <source>
        <strain evidence="3 4">2629</strain>
    </source>
</reference>
<dbReference type="EMBL" id="NHTK01000559">
    <property type="protein sequence ID" value="PPR06916.1"/>
    <property type="molecule type" value="Genomic_DNA"/>
</dbReference>
<feature type="region of interest" description="Disordered" evidence="1">
    <location>
        <begin position="727"/>
        <end position="767"/>
    </location>
</feature>
<feature type="compositionally biased region" description="Polar residues" evidence="1">
    <location>
        <begin position="23"/>
        <end position="46"/>
    </location>
</feature>
<accession>A0A409YV68</accession>
<feature type="region of interest" description="Disordered" evidence="1">
    <location>
        <begin position="218"/>
        <end position="237"/>
    </location>
</feature>
<evidence type="ECO:0000313" key="3">
    <source>
        <dbReference type="EMBL" id="PPR06916.1"/>
    </source>
</evidence>
<keyword evidence="4" id="KW-1185">Reference proteome</keyword>
<feature type="compositionally biased region" description="Polar residues" evidence="1">
    <location>
        <begin position="296"/>
        <end position="306"/>
    </location>
</feature>
<feature type="transmembrane region" description="Helical" evidence="2">
    <location>
        <begin position="857"/>
        <end position="875"/>
    </location>
</feature>
<feature type="region of interest" description="Disordered" evidence="1">
    <location>
        <begin position="259"/>
        <end position="346"/>
    </location>
</feature>
<feature type="compositionally biased region" description="Low complexity" evidence="1">
    <location>
        <begin position="727"/>
        <end position="736"/>
    </location>
</feature>
<feature type="region of interest" description="Disordered" evidence="1">
    <location>
        <begin position="1"/>
        <end position="190"/>
    </location>
</feature>
<proteinExistence type="predicted"/>
<evidence type="ECO:0000256" key="1">
    <source>
        <dbReference type="SAM" id="MobiDB-lite"/>
    </source>
</evidence>
<feature type="compositionally biased region" description="Polar residues" evidence="1">
    <location>
        <begin position="83"/>
        <end position="105"/>
    </location>
</feature>
<keyword evidence="2" id="KW-1133">Transmembrane helix</keyword>
<feature type="compositionally biased region" description="Polar residues" evidence="1">
    <location>
        <begin position="177"/>
        <end position="188"/>
    </location>
</feature>
<name>A0A409YV68_9AGAR</name>
<dbReference type="Proteomes" id="UP000284842">
    <property type="component" value="Unassembled WGS sequence"/>
</dbReference>
<organism evidence="3 4">
    <name type="scientific">Panaeolus cyanescens</name>
    <dbReference type="NCBI Taxonomy" id="181874"/>
    <lineage>
        <taxon>Eukaryota</taxon>
        <taxon>Fungi</taxon>
        <taxon>Dikarya</taxon>
        <taxon>Basidiomycota</taxon>
        <taxon>Agaricomycotina</taxon>
        <taxon>Agaricomycetes</taxon>
        <taxon>Agaricomycetidae</taxon>
        <taxon>Agaricales</taxon>
        <taxon>Agaricineae</taxon>
        <taxon>Galeropsidaceae</taxon>
        <taxon>Panaeolus</taxon>
    </lineage>
</organism>